<evidence type="ECO:0000256" key="1">
    <source>
        <dbReference type="ARBA" id="ARBA00010617"/>
    </source>
</evidence>
<dbReference type="InterPro" id="IPR036396">
    <property type="entry name" value="Cyt_P450_sf"/>
</dbReference>
<accession>A0A507BFH7</accession>
<proteinExistence type="inferred from homology"/>
<dbReference type="GO" id="GO:0020037">
    <property type="term" value="F:heme binding"/>
    <property type="evidence" value="ECO:0007669"/>
    <property type="project" value="InterPro"/>
</dbReference>
<evidence type="ECO:0000256" key="3">
    <source>
        <dbReference type="ARBA" id="ARBA00023002"/>
    </source>
</evidence>
<keyword evidence="4 5" id="KW-0408">Iron</keyword>
<evidence type="ECO:0008006" key="10">
    <source>
        <dbReference type="Google" id="ProtNLM"/>
    </source>
</evidence>
<keyword evidence="6" id="KW-0503">Monooxygenase</keyword>
<evidence type="ECO:0000256" key="5">
    <source>
        <dbReference type="PIRSR" id="PIRSR602401-1"/>
    </source>
</evidence>
<dbReference type="STRING" id="1093900.A0A507BFH7"/>
<comment type="similarity">
    <text evidence="1 6">Belongs to the cytochrome P450 family.</text>
</comment>
<reference evidence="8 9" key="1">
    <citation type="submission" date="2019-06" db="EMBL/GenBank/DDBJ databases">
        <title>Draft genome sequence of the filamentous fungus Phialemoniopsis curvata isolated from diesel fuel.</title>
        <authorList>
            <person name="Varaljay V.A."/>
            <person name="Lyon W.J."/>
            <person name="Crouch A.L."/>
            <person name="Drake C.E."/>
            <person name="Hollomon J.M."/>
            <person name="Nadeau L.J."/>
            <person name="Nunn H.S."/>
            <person name="Stevenson B.S."/>
            <person name="Bojanowski C.L."/>
            <person name="Crookes-Goodson W.J."/>
        </authorList>
    </citation>
    <scope>NUCLEOTIDE SEQUENCE [LARGE SCALE GENOMIC DNA]</scope>
    <source>
        <strain evidence="8 9">D216</strain>
    </source>
</reference>
<dbReference type="GO" id="GO:0004497">
    <property type="term" value="F:monooxygenase activity"/>
    <property type="evidence" value="ECO:0007669"/>
    <property type="project" value="UniProtKB-KW"/>
</dbReference>
<dbReference type="GO" id="GO:0016705">
    <property type="term" value="F:oxidoreductase activity, acting on paired donors, with incorporation or reduction of molecular oxygen"/>
    <property type="evidence" value="ECO:0007669"/>
    <property type="project" value="InterPro"/>
</dbReference>
<evidence type="ECO:0000313" key="8">
    <source>
        <dbReference type="EMBL" id="TPX15468.1"/>
    </source>
</evidence>
<dbReference type="InterPro" id="IPR001128">
    <property type="entry name" value="Cyt_P450"/>
</dbReference>
<keyword evidence="3 6" id="KW-0560">Oxidoreductase</keyword>
<keyword evidence="5 6" id="KW-0349">Heme</keyword>
<dbReference type="OrthoDB" id="1470350at2759"/>
<gene>
    <name evidence="8" type="ORF">E0L32_004448</name>
</gene>
<dbReference type="RefSeq" id="XP_030997179.1">
    <property type="nucleotide sequence ID" value="XM_031138860.1"/>
</dbReference>
<feature type="binding site" description="axial binding residue" evidence="5">
    <location>
        <position position="454"/>
    </location>
    <ligand>
        <name>heme</name>
        <dbReference type="ChEBI" id="CHEBI:30413"/>
    </ligand>
    <ligandPart>
        <name>Fe</name>
        <dbReference type="ChEBI" id="CHEBI:18248"/>
    </ligandPart>
</feature>
<dbReference type="GeneID" id="41971895"/>
<sequence length="514" mass="57513">MSLLHGFTTWLVRLAIPLVLAYFVLTRPRIRRDGKPLRKPPNTLPLVGNGLLFIQARHKLFSWFVKCERQFGRETFQITVPTLPPGIVINDPRNVEYVFKNEGIFSKGDFVKGMLWDLFGYGIINADGEIWQIQRKAGKDFLNVPNLRVLTDTALPKYLSASVDFLKDEKDDAVVDLQVVFHEITSLLMGKMAYNMEMHADDAFTKAFDEASGASTERFQNPLWFITEVFTGANFRKQLAIVKDFGNRIVASAVEDRKAGKCHAFASGEGEDSKLDEVSGSLIQSLLDTVPDQNMVADAALNYLSAGRDTVAQALTWTFYRLMREPAVVEKLRKEAEQVIAAADSPPSSGLNSTIFNSTNMPYTMATFYEALRLYPPIPFEIRQAERDTTLPDGTFLPKTSIIVWSLWAMGRSQSTWGSDADDFKPERWLDGNDRLIQRGSGEFPVFNGGPRMCLGKKMAEVIAVQCIASLVWMFDFAPVDDRERVTKTSLTLPMEGGLPCYARNRAGGLVVSA</sequence>
<protein>
    <recommendedName>
        <fullName evidence="10">Cytochrome P450</fullName>
    </recommendedName>
</protein>
<dbReference type="Pfam" id="PF00067">
    <property type="entry name" value="p450"/>
    <property type="match status" value="1"/>
</dbReference>
<dbReference type="GO" id="GO:0005506">
    <property type="term" value="F:iron ion binding"/>
    <property type="evidence" value="ECO:0007669"/>
    <property type="project" value="InterPro"/>
</dbReference>
<dbReference type="AlphaFoldDB" id="A0A507BFH7"/>
<dbReference type="Proteomes" id="UP000319257">
    <property type="component" value="Unassembled WGS sequence"/>
</dbReference>
<dbReference type="SUPFAM" id="SSF48264">
    <property type="entry name" value="Cytochrome P450"/>
    <property type="match status" value="1"/>
</dbReference>
<dbReference type="EMBL" id="SKBQ01000021">
    <property type="protein sequence ID" value="TPX15468.1"/>
    <property type="molecule type" value="Genomic_DNA"/>
</dbReference>
<name>A0A507BFH7_9PEZI</name>
<keyword evidence="9" id="KW-1185">Reference proteome</keyword>
<evidence type="ECO:0000256" key="7">
    <source>
        <dbReference type="SAM" id="Phobius"/>
    </source>
</evidence>
<dbReference type="InParanoid" id="A0A507BFH7"/>
<keyword evidence="7" id="KW-1133">Transmembrane helix</keyword>
<feature type="transmembrane region" description="Helical" evidence="7">
    <location>
        <begin position="6"/>
        <end position="25"/>
    </location>
</feature>
<dbReference type="InterPro" id="IPR017972">
    <property type="entry name" value="Cyt_P450_CS"/>
</dbReference>
<dbReference type="PANTHER" id="PTHR24296">
    <property type="entry name" value="CYTOCHROME P450"/>
    <property type="match status" value="1"/>
</dbReference>
<keyword evidence="7" id="KW-0472">Membrane</keyword>
<evidence type="ECO:0000256" key="4">
    <source>
        <dbReference type="ARBA" id="ARBA00023004"/>
    </source>
</evidence>
<comment type="caution">
    <text evidence="8">The sequence shown here is derived from an EMBL/GenBank/DDBJ whole genome shotgun (WGS) entry which is preliminary data.</text>
</comment>
<evidence type="ECO:0000256" key="2">
    <source>
        <dbReference type="ARBA" id="ARBA00022723"/>
    </source>
</evidence>
<evidence type="ECO:0000313" key="9">
    <source>
        <dbReference type="Proteomes" id="UP000319257"/>
    </source>
</evidence>
<dbReference type="InterPro" id="IPR002401">
    <property type="entry name" value="Cyt_P450_E_grp-I"/>
</dbReference>
<dbReference type="PRINTS" id="PR00385">
    <property type="entry name" value="P450"/>
</dbReference>
<evidence type="ECO:0000256" key="6">
    <source>
        <dbReference type="RuleBase" id="RU000461"/>
    </source>
</evidence>
<organism evidence="8 9">
    <name type="scientific">Thyridium curvatum</name>
    <dbReference type="NCBI Taxonomy" id="1093900"/>
    <lineage>
        <taxon>Eukaryota</taxon>
        <taxon>Fungi</taxon>
        <taxon>Dikarya</taxon>
        <taxon>Ascomycota</taxon>
        <taxon>Pezizomycotina</taxon>
        <taxon>Sordariomycetes</taxon>
        <taxon>Sordariomycetidae</taxon>
        <taxon>Thyridiales</taxon>
        <taxon>Thyridiaceae</taxon>
        <taxon>Thyridium</taxon>
    </lineage>
</organism>
<comment type="cofactor">
    <cofactor evidence="5">
        <name>heme</name>
        <dbReference type="ChEBI" id="CHEBI:30413"/>
    </cofactor>
</comment>
<dbReference type="PROSITE" id="PS00086">
    <property type="entry name" value="CYTOCHROME_P450"/>
    <property type="match status" value="1"/>
</dbReference>
<keyword evidence="2 5" id="KW-0479">Metal-binding</keyword>
<dbReference type="GO" id="GO:0006629">
    <property type="term" value="P:lipid metabolic process"/>
    <property type="evidence" value="ECO:0007669"/>
    <property type="project" value="UniProtKB-ARBA"/>
</dbReference>
<dbReference type="Gene3D" id="1.10.630.10">
    <property type="entry name" value="Cytochrome P450"/>
    <property type="match status" value="1"/>
</dbReference>
<keyword evidence="7" id="KW-0812">Transmembrane</keyword>
<dbReference type="PRINTS" id="PR00463">
    <property type="entry name" value="EP450I"/>
</dbReference>